<feature type="transmembrane region" description="Helical" evidence="7">
    <location>
        <begin position="156"/>
        <end position="180"/>
    </location>
</feature>
<organism evidence="9 10">
    <name type="scientific">Rudaeicoccus suwonensis</name>
    <dbReference type="NCBI Taxonomy" id="657409"/>
    <lineage>
        <taxon>Bacteria</taxon>
        <taxon>Bacillati</taxon>
        <taxon>Actinomycetota</taxon>
        <taxon>Actinomycetes</taxon>
        <taxon>Micrococcales</taxon>
        <taxon>Dermacoccaceae</taxon>
        <taxon>Rudaeicoccus</taxon>
    </lineage>
</organism>
<feature type="transmembrane region" description="Helical" evidence="7">
    <location>
        <begin position="112"/>
        <end position="136"/>
    </location>
</feature>
<evidence type="ECO:0000256" key="3">
    <source>
        <dbReference type="ARBA" id="ARBA00022692"/>
    </source>
</evidence>
<dbReference type="PANTHER" id="PTHR36115:SF6">
    <property type="entry name" value="PROLINE-RICH ANTIGEN HOMOLOG"/>
    <property type="match status" value="1"/>
</dbReference>
<evidence type="ECO:0000256" key="6">
    <source>
        <dbReference type="SAM" id="MobiDB-lite"/>
    </source>
</evidence>
<evidence type="ECO:0000256" key="4">
    <source>
        <dbReference type="ARBA" id="ARBA00022989"/>
    </source>
</evidence>
<keyword evidence="2" id="KW-1003">Cell membrane</keyword>
<evidence type="ECO:0000313" key="9">
    <source>
        <dbReference type="EMBL" id="TWE11635.1"/>
    </source>
</evidence>
<keyword evidence="10" id="KW-1185">Reference proteome</keyword>
<keyword evidence="3 7" id="KW-0812">Transmembrane</keyword>
<evidence type="ECO:0000256" key="5">
    <source>
        <dbReference type="ARBA" id="ARBA00023136"/>
    </source>
</evidence>
<keyword evidence="5 7" id="KW-0472">Membrane</keyword>
<comment type="subcellular location">
    <subcellularLocation>
        <location evidence="1">Cell membrane</location>
        <topology evidence="1">Multi-pass membrane protein</topology>
    </subcellularLocation>
</comment>
<evidence type="ECO:0000259" key="8">
    <source>
        <dbReference type="Pfam" id="PF06271"/>
    </source>
</evidence>
<feature type="compositionally biased region" description="Gly residues" evidence="6">
    <location>
        <begin position="18"/>
        <end position="47"/>
    </location>
</feature>
<feature type="region of interest" description="Disordered" evidence="6">
    <location>
        <begin position="1"/>
        <end position="96"/>
    </location>
</feature>
<sequence length="256" mass="27122">MSNYGDQSGNGNPSGYPGQDGQGYGQQGGQGYGQQGGGYPQQGGQGYGQQPSYPQQGGQGYGQQPSYPQQGGQGYGQQPSYPQQGGQQSGYPQVGQQYGGQGGSYASWGKRVLASIVDGLLFIPGWIVYAIGFAVGESGMHTTTDAYGNTMTTGTFNSGGVILILIGLLYIAAVAIWNIIIRQGKTGQSVGKSTMHIRVVSEQTGQPQSIGMNFVRQIAHIVDSILCLIGYLWPLWDSKRQTFADKIMGTIVIDNQ</sequence>
<dbReference type="RefSeq" id="WP_145225027.1">
    <property type="nucleotide sequence ID" value="NZ_VIVQ01000001.1"/>
</dbReference>
<feature type="compositionally biased region" description="Low complexity" evidence="6">
    <location>
        <begin position="48"/>
        <end position="96"/>
    </location>
</feature>
<feature type="domain" description="RDD" evidence="8">
    <location>
        <begin position="105"/>
        <end position="249"/>
    </location>
</feature>
<dbReference type="Pfam" id="PF06271">
    <property type="entry name" value="RDD"/>
    <property type="match status" value="1"/>
</dbReference>
<reference evidence="9 10" key="1">
    <citation type="submission" date="2019-06" db="EMBL/GenBank/DDBJ databases">
        <title>Sequencing the genomes of 1000 actinobacteria strains.</title>
        <authorList>
            <person name="Klenk H.-P."/>
        </authorList>
    </citation>
    <scope>NUCLEOTIDE SEQUENCE [LARGE SCALE GENOMIC DNA]</scope>
    <source>
        <strain evidence="9 10">DSM 19560</strain>
    </source>
</reference>
<dbReference type="AlphaFoldDB" id="A0A561E7P1"/>
<name>A0A561E7P1_9MICO</name>
<dbReference type="OrthoDB" id="9793824at2"/>
<dbReference type="InterPro" id="IPR051791">
    <property type="entry name" value="Pra-immunoreactive"/>
</dbReference>
<dbReference type="InterPro" id="IPR010432">
    <property type="entry name" value="RDD"/>
</dbReference>
<dbReference type="PANTHER" id="PTHR36115">
    <property type="entry name" value="PROLINE-RICH ANTIGEN HOMOLOG-RELATED"/>
    <property type="match status" value="1"/>
</dbReference>
<evidence type="ECO:0000256" key="2">
    <source>
        <dbReference type="ARBA" id="ARBA00022475"/>
    </source>
</evidence>
<evidence type="ECO:0000256" key="1">
    <source>
        <dbReference type="ARBA" id="ARBA00004651"/>
    </source>
</evidence>
<dbReference type="GO" id="GO:0005886">
    <property type="term" value="C:plasma membrane"/>
    <property type="evidence" value="ECO:0007669"/>
    <property type="project" value="UniProtKB-SubCell"/>
</dbReference>
<accession>A0A561E7P1</accession>
<dbReference type="Proteomes" id="UP000318297">
    <property type="component" value="Unassembled WGS sequence"/>
</dbReference>
<evidence type="ECO:0000256" key="7">
    <source>
        <dbReference type="SAM" id="Phobius"/>
    </source>
</evidence>
<gene>
    <name evidence="9" type="ORF">BKA23_0414</name>
</gene>
<comment type="caution">
    <text evidence="9">The sequence shown here is derived from an EMBL/GenBank/DDBJ whole genome shotgun (WGS) entry which is preliminary data.</text>
</comment>
<feature type="compositionally biased region" description="Polar residues" evidence="6">
    <location>
        <begin position="1"/>
        <end position="11"/>
    </location>
</feature>
<evidence type="ECO:0000313" key="10">
    <source>
        <dbReference type="Proteomes" id="UP000318297"/>
    </source>
</evidence>
<dbReference type="EMBL" id="VIVQ01000001">
    <property type="protein sequence ID" value="TWE11635.1"/>
    <property type="molecule type" value="Genomic_DNA"/>
</dbReference>
<protein>
    <submittedName>
        <fullName evidence="9">Putative RDD family membrane protein YckC</fullName>
    </submittedName>
</protein>
<keyword evidence="4 7" id="KW-1133">Transmembrane helix</keyword>
<proteinExistence type="predicted"/>